<reference evidence="1" key="1">
    <citation type="journal article" date="2014" name="Int. J. Syst. Evol. Microbiol.">
        <title>Complete genome sequence of Corynebacterium casei LMG S-19264T (=DSM 44701T), isolated from a smear-ripened cheese.</title>
        <authorList>
            <consortium name="US DOE Joint Genome Institute (JGI-PGF)"/>
            <person name="Walter F."/>
            <person name="Albersmeier A."/>
            <person name="Kalinowski J."/>
            <person name="Ruckert C."/>
        </authorList>
    </citation>
    <scope>NUCLEOTIDE SEQUENCE</scope>
    <source>
        <strain evidence="1">CGMCC 1.3617</strain>
    </source>
</reference>
<proteinExistence type="predicted"/>
<evidence type="ECO:0008006" key="3">
    <source>
        <dbReference type="Google" id="ProtNLM"/>
    </source>
</evidence>
<dbReference type="InterPro" id="IPR009409">
    <property type="entry name" value="DUF1059"/>
</dbReference>
<accession>A0A917KKJ1</accession>
<dbReference type="EMBL" id="BMKW01000005">
    <property type="protein sequence ID" value="GGJ16267.1"/>
    <property type="molecule type" value="Genomic_DNA"/>
</dbReference>
<name>A0A917KKJ1_9PROT</name>
<dbReference type="AlphaFoldDB" id="A0A917KKJ1"/>
<evidence type="ECO:0000313" key="2">
    <source>
        <dbReference type="Proteomes" id="UP000661507"/>
    </source>
</evidence>
<gene>
    <name evidence="1" type="ORF">GCM10011320_24500</name>
</gene>
<protein>
    <recommendedName>
        <fullName evidence="3">DUF1059 domain-containing protein</fullName>
    </recommendedName>
</protein>
<reference evidence="1" key="2">
    <citation type="submission" date="2020-09" db="EMBL/GenBank/DDBJ databases">
        <authorList>
            <person name="Sun Q."/>
            <person name="Zhou Y."/>
        </authorList>
    </citation>
    <scope>NUCLEOTIDE SEQUENCE</scope>
    <source>
        <strain evidence="1">CGMCC 1.3617</strain>
    </source>
</reference>
<keyword evidence="2" id="KW-1185">Reference proteome</keyword>
<dbReference type="RefSeq" id="WP_188967330.1">
    <property type="nucleotide sequence ID" value="NZ_BMKW01000005.1"/>
</dbReference>
<sequence length="66" mass="7133">MSKVLYCGSVFPGCPHVIHADGEDELMAKAMSHARAEHEATIISDRLKARIRLAMREDQPATAAGA</sequence>
<evidence type="ECO:0000313" key="1">
    <source>
        <dbReference type="EMBL" id="GGJ16267.1"/>
    </source>
</evidence>
<comment type="caution">
    <text evidence="1">The sequence shown here is derived from an EMBL/GenBank/DDBJ whole genome shotgun (WGS) entry which is preliminary data.</text>
</comment>
<dbReference type="Proteomes" id="UP000661507">
    <property type="component" value="Unassembled WGS sequence"/>
</dbReference>
<dbReference type="Pfam" id="PF06348">
    <property type="entry name" value="DUF1059"/>
    <property type="match status" value="1"/>
</dbReference>
<organism evidence="1 2">
    <name type="scientific">Neoroseomonas lacus</name>
    <dbReference type="NCBI Taxonomy" id="287609"/>
    <lineage>
        <taxon>Bacteria</taxon>
        <taxon>Pseudomonadati</taxon>
        <taxon>Pseudomonadota</taxon>
        <taxon>Alphaproteobacteria</taxon>
        <taxon>Acetobacterales</taxon>
        <taxon>Acetobacteraceae</taxon>
        <taxon>Neoroseomonas</taxon>
    </lineage>
</organism>